<dbReference type="STRING" id="1925020.BTA30_05170"/>
<dbReference type="PANTHER" id="PTHR33747">
    <property type="entry name" value="UPF0225 PROTEIN SCO1677"/>
    <property type="match status" value="1"/>
</dbReference>
<proteinExistence type="predicted"/>
<comment type="caution">
    <text evidence="1">The sequence shown here is derived from an EMBL/GenBank/DDBJ whole genome shotgun (WGS) entry which is preliminary data.</text>
</comment>
<evidence type="ECO:0000313" key="2">
    <source>
        <dbReference type="Proteomes" id="UP000324326"/>
    </source>
</evidence>
<accession>A0A5M8RHB3</accession>
<dbReference type="RefSeq" id="WP_148959021.1">
    <property type="nucleotide sequence ID" value="NZ_QSND01000006.1"/>
</dbReference>
<dbReference type="InterPro" id="IPR004027">
    <property type="entry name" value="SEC_C_motif"/>
</dbReference>
<organism evidence="1 2">
    <name type="scientific">Bacillus swezeyi</name>
    <dbReference type="NCBI Taxonomy" id="1925020"/>
    <lineage>
        <taxon>Bacteria</taxon>
        <taxon>Bacillati</taxon>
        <taxon>Bacillota</taxon>
        <taxon>Bacilli</taxon>
        <taxon>Bacillales</taxon>
        <taxon>Bacillaceae</taxon>
        <taxon>Bacillus</taxon>
    </lineage>
</organism>
<dbReference type="AlphaFoldDB" id="A0A5M8RHB3"/>
<dbReference type="PANTHER" id="PTHR33747:SF1">
    <property type="entry name" value="ADENYLATE CYCLASE-ASSOCIATED CAP C-TERMINAL DOMAIN-CONTAINING PROTEIN"/>
    <property type="match status" value="1"/>
</dbReference>
<sequence length="407" mass="47385">MDSKTLNRIRNALDQGIKHDRELQEKRDQKLWKNVSEPYQLESLLHSLSKIELDQIRKSLELKGISNLKKADLIQELVVAIPSHLRGILSTFDRERYGLFKKIVSHSGKIQVPRNVSIEQIKALMDWGIIFPIRLEGKQGLTVPIELVEQFFALEDQELHKMIDRNTEWIRLTQGLLYYYGVVSTSVLVDMASDLLKQEIDFQEFSNVLTSASDYYQQMAYSLYGLVDKRVYNVEKTFEEIKKRPSIGYYPFTKQQLLKAGKPGYVEKTREMKNFIQFLQQYYHLTAEDIEDLTEQLNTMILNDASLNQAVEYFQLQFEFPDLEFIDDLAYHLTELFNHSRRWMLKGHTPKEISQRRKPVIGLSSAQNPQPSTNVIDFKSRKAIGRNDPCPCGSGKKYKKCCLNNLS</sequence>
<protein>
    <submittedName>
        <fullName evidence="1">Zinc chelation protein SecC</fullName>
    </submittedName>
</protein>
<dbReference type="Gene3D" id="3.10.450.50">
    <property type="match status" value="1"/>
</dbReference>
<dbReference type="Pfam" id="PF02810">
    <property type="entry name" value="SEC-C"/>
    <property type="match status" value="1"/>
</dbReference>
<dbReference type="EMBL" id="QSND01000006">
    <property type="protein sequence ID" value="KAA6447231.1"/>
    <property type="molecule type" value="Genomic_DNA"/>
</dbReference>
<dbReference type="Proteomes" id="UP000324326">
    <property type="component" value="Unassembled WGS sequence"/>
</dbReference>
<dbReference type="SUPFAM" id="SSF103642">
    <property type="entry name" value="Sec-C motif"/>
    <property type="match status" value="1"/>
</dbReference>
<evidence type="ECO:0000313" key="1">
    <source>
        <dbReference type="EMBL" id="KAA6447231.1"/>
    </source>
</evidence>
<name>A0A5M8RHB3_9BACI</name>
<gene>
    <name evidence="1" type="ORF">DX927_22035</name>
</gene>
<reference evidence="1 2" key="1">
    <citation type="submission" date="2018-08" db="EMBL/GenBank/DDBJ databases">
        <title>Bacillus phenotypic plasticity.</title>
        <authorList>
            <person name="Hurtado E."/>
        </authorList>
    </citation>
    <scope>NUCLEOTIDE SEQUENCE [LARGE SCALE GENOMIC DNA]</scope>
    <source>
        <strain evidence="1 2">427</strain>
    </source>
</reference>